<accession>A0ABD2XUE2</accession>
<dbReference type="PANTHER" id="PTHR14237:SF19">
    <property type="entry name" value="MITOCHONDRIAL AMIDOXIME REDUCING COMPONENT 1"/>
    <property type="match status" value="1"/>
</dbReference>
<feature type="domain" description="MOSC" evidence="1">
    <location>
        <begin position="187"/>
        <end position="341"/>
    </location>
</feature>
<reference evidence="2 3" key="1">
    <citation type="journal article" date="2024" name="bioRxiv">
        <title>A reference genome for Trichogramma kaykai: A tiny desert-dwelling parasitoid wasp with competing sex-ratio distorters.</title>
        <authorList>
            <person name="Culotta J."/>
            <person name="Lindsey A.R."/>
        </authorList>
    </citation>
    <scope>NUCLEOTIDE SEQUENCE [LARGE SCALE GENOMIC DNA]</scope>
    <source>
        <strain evidence="2 3">KSX58</strain>
    </source>
</reference>
<evidence type="ECO:0000259" key="1">
    <source>
        <dbReference type="PROSITE" id="PS51340"/>
    </source>
</evidence>
<keyword evidence="3" id="KW-1185">Reference proteome</keyword>
<evidence type="ECO:0000313" key="2">
    <source>
        <dbReference type="EMBL" id="KAL3407921.1"/>
    </source>
</evidence>
<comment type="caution">
    <text evidence="2">The sequence shown here is derived from an EMBL/GenBank/DDBJ whole genome shotgun (WGS) entry which is preliminary data.</text>
</comment>
<dbReference type="Pfam" id="PF03473">
    <property type="entry name" value="MOSC"/>
    <property type="match status" value="1"/>
</dbReference>
<proteinExistence type="predicted"/>
<dbReference type="Pfam" id="PF03476">
    <property type="entry name" value="MOSC_N"/>
    <property type="match status" value="1"/>
</dbReference>
<name>A0ABD2XUE2_9HYME</name>
<dbReference type="EMBL" id="JBJJXI010000002">
    <property type="protein sequence ID" value="KAL3407921.1"/>
    <property type="molecule type" value="Genomic_DNA"/>
</dbReference>
<sequence length="361" mass="42454">MLSEASLLAYLLWKQWRRTGHPLPSLHAAKEIYLRWKRHRDEKNEMKNWRWHKVGEVDNLIVYPVRSMRGIRLDSAYCHRRGLCHDEWLRDRYFAVVDLSGYYVDPDKDRKIRNIQPCMMESILVLTYTHRDGFMMDLSKLKEGPFELRILADGTLARDCGDEVAQWLSRYLRGMDTSFRLVTWPSDDIERRIWKKFSIFNRYTIKDTGAFGDGTSYTLENKASVDDLNTLLFKPVNVSQLMPNIVVSGPKAYDEDSWETVRIGECIFQNVMPCGRDHDMGPHTESGRKKELELRSIMRRYRFFLNHEVENVFRGFPSIGIHLGLRYSGGLIRKGDPVYVRSDKKLTGPMIKTNEKFRNLM</sequence>
<dbReference type="SUPFAM" id="SSF141673">
    <property type="entry name" value="MOSC N-terminal domain-like"/>
    <property type="match status" value="1"/>
</dbReference>
<dbReference type="AlphaFoldDB" id="A0ABD2XUE2"/>
<organism evidence="2 3">
    <name type="scientific">Trichogramma kaykai</name>
    <dbReference type="NCBI Taxonomy" id="54128"/>
    <lineage>
        <taxon>Eukaryota</taxon>
        <taxon>Metazoa</taxon>
        <taxon>Ecdysozoa</taxon>
        <taxon>Arthropoda</taxon>
        <taxon>Hexapoda</taxon>
        <taxon>Insecta</taxon>
        <taxon>Pterygota</taxon>
        <taxon>Neoptera</taxon>
        <taxon>Endopterygota</taxon>
        <taxon>Hymenoptera</taxon>
        <taxon>Apocrita</taxon>
        <taxon>Proctotrupomorpha</taxon>
        <taxon>Chalcidoidea</taxon>
        <taxon>Trichogrammatidae</taxon>
        <taxon>Trichogramma</taxon>
    </lineage>
</organism>
<gene>
    <name evidence="2" type="ORF">TKK_000156</name>
</gene>
<dbReference type="InterPro" id="IPR005302">
    <property type="entry name" value="MoCF_Sase_C"/>
</dbReference>
<dbReference type="InterPro" id="IPR005303">
    <property type="entry name" value="MOCOS_middle"/>
</dbReference>
<evidence type="ECO:0000313" key="3">
    <source>
        <dbReference type="Proteomes" id="UP001627154"/>
    </source>
</evidence>
<dbReference type="Proteomes" id="UP001627154">
    <property type="component" value="Unassembled WGS sequence"/>
</dbReference>
<dbReference type="PANTHER" id="PTHR14237">
    <property type="entry name" value="MOLYBDOPTERIN COFACTOR SULFURASE MOSC"/>
    <property type="match status" value="1"/>
</dbReference>
<dbReference type="PROSITE" id="PS51340">
    <property type="entry name" value="MOSC"/>
    <property type="match status" value="1"/>
</dbReference>
<protein>
    <recommendedName>
        <fullName evidence="1">MOSC domain-containing protein</fullName>
    </recommendedName>
</protein>